<dbReference type="AlphaFoldDB" id="A0A4V1RW01"/>
<protein>
    <submittedName>
        <fullName evidence="3">T9SS type A sorting domain-containing protein</fullName>
    </submittedName>
</protein>
<evidence type="ECO:0000313" key="4">
    <source>
        <dbReference type="Proteomes" id="UP000290407"/>
    </source>
</evidence>
<dbReference type="EMBL" id="SBLB01000005">
    <property type="protein sequence ID" value="RYC68548.1"/>
    <property type="molecule type" value="Genomic_DNA"/>
</dbReference>
<feature type="signal peptide" evidence="1">
    <location>
        <begin position="1"/>
        <end position="20"/>
    </location>
</feature>
<dbReference type="Pfam" id="PF18962">
    <property type="entry name" value="Por_Secre_tail"/>
    <property type="match status" value="1"/>
</dbReference>
<dbReference type="Proteomes" id="UP000290407">
    <property type="component" value="Unassembled WGS sequence"/>
</dbReference>
<dbReference type="NCBIfam" id="TIGR04183">
    <property type="entry name" value="Por_Secre_tail"/>
    <property type="match status" value="1"/>
</dbReference>
<comment type="caution">
    <text evidence="3">The sequence shown here is derived from an EMBL/GenBank/DDBJ whole genome shotgun (WGS) entry which is preliminary data.</text>
</comment>
<proteinExistence type="predicted"/>
<evidence type="ECO:0000259" key="2">
    <source>
        <dbReference type="Pfam" id="PF18962"/>
    </source>
</evidence>
<feature type="domain" description="Secretion system C-terminal sorting" evidence="2">
    <location>
        <begin position="102"/>
        <end position="178"/>
    </location>
</feature>
<dbReference type="Gene3D" id="2.60.40.4070">
    <property type="match status" value="1"/>
</dbReference>
<accession>A0A4V1RW01</accession>
<sequence length="180" mass="19815">MRTLLTLLICCSPVWCLAQAPTQHLRIQISYDRGSQHLEQAVETIEAVNVVNAASTVDYQAGRSVTLLPGFEARQGSTFTAFIKPVTLSAGRSEFPLKLNAFPNPFDQVTTIDYYLPADGKVNLWVTDAQGKVVGKLLQDETQAAGQHRVEWKPASLSSGVYMPIVEANQQRAVSRIIKK</sequence>
<keyword evidence="4" id="KW-1185">Reference proteome</keyword>
<dbReference type="InterPro" id="IPR026444">
    <property type="entry name" value="Secre_tail"/>
</dbReference>
<name>A0A4V1RW01_9BACT</name>
<reference evidence="3 4" key="1">
    <citation type="submission" date="2019-01" db="EMBL/GenBank/DDBJ databases">
        <title>Spirosoma flava sp. nov., a propanil-degrading bacterium isolated from herbicide-contaminated soil.</title>
        <authorList>
            <person name="Zhang L."/>
            <person name="Jiang J.-D."/>
        </authorList>
    </citation>
    <scope>NUCLEOTIDE SEQUENCE [LARGE SCALE GENOMIC DNA]</scope>
    <source>
        <strain evidence="3 4">TY50</strain>
    </source>
</reference>
<dbReference type="RefSeq" id="WP_129603345.1">
    <property type="nucleotide sequence ID" value="NZ_SBLB01000005.1"/>
</dbReference>
<organism evidence="3 4">
    <name type="scientific">Spirosoma sordidisoli</name>
    <dbReference type="NCBI Taxonomy" id="2502893"/>
    <lineage>
        <taxon>Bacteria</taxon>
        <taxon>Pseudomonadati</taxon>
        <taxon>Bacteroidota</taxon>
        <taxon>Cytophagia</taxon>
        <taxon>Cytophagales</taxon>
        <taxon>Cytophagaceae</taxon>
        <taxon>Spirosoma</taxon>
    </lineage>
</organism>
<evidence type="ECO:0000313" key="3">
    <source>
        <dbReference type="EMBL" id="RYC68548.1"/>
    </source>
</evidence>
<dbReference type="InterPro" id="IPR055015">
    <property type="entry name" value="GCX_COOH"/>
</dbReference>
<dbReference type="NCBIfam" id="NF045639">
    <property type="entry name" value="GCX_COOH"/>
    <property type="match status" value="1"/>
</dbReference>
<keyword evidence="1" id="KW-0732">Signal</keyword>
<evidence type="ECO:0000256" key="1">
    <source>
        <dbReference type="SAM" id="SignalP"/>
    </source>
</evidence>
<gene>
    <name evidence="3" type="ORF">EQG79_19575</name>
</gene>
<feature type="chain" id="PRO_5020731582" evidence="1">
    <location>
        <begin position="21"/>
        <end position="180"/>
    </location>
</feature>